<keyword evidence="2 5" id="KW-0812">Transmembrane</keyword>
<evidence type="ECO:0000256" key="1">
    <source>
        <dbReference type="ARBA" id="ARBA00004141"/>
    </source>
</evidence>
<accession>A0A7Y9IQX3</accession>
<keyword evidence="4 5" id="KW-0472">Membrane</keyword>
<keyword evidence="8" id="KW-1185">Reference proteome</keyword>
<feature type="transmembrane region" description="Helical" evidence="5">
    <location>
        <begin position="40"/>
        <end position="61"/>
    </location>
</feature>
<sequence length="566" mass="60042">MHASLLRWLPFLAWPRPTSDTLIADARAGFTLGLILVPQAVAYAMLAGMPPITGLYAALIPPVISVLFGSCQLLGAGPVALTSMLVAGSLSGLAWAGSPRWVELAIWLSLIAGAIQILVGMLRLGMIVNFLPATVVGAFTQAAAILIVLSQLPAMLGLDGRAVADLFQSGRYADIAFSVDWTGFAFGIGTLVFLLALKKYSKRMPVVLGAALVCGIVSWLTGYGARGGAVVGALPAGLPDFAVPTLLSWEDYRALLPAAAVIAIVSFVEALSSAKTISRSNRQRWDEDQEFIGQGLAKLTSAFSGAFPVSASFSRSALNLYVGARTGWSALFAFVCVLVSLLFLTPAIAHLPKAFLAAVIVVPVMNLVQPAFFVRLWHTSRPEAVIAVITAIATLISAPQLQWGVLVGFILSLSYFMYGRAHPRIIEVGVHEDGTLRDRARFSLGALAPDVLAVRMDAALSFVTATPLEHFIMTRVRADASIKRVLIYAGPINSIDTTGVDTLSYLVGNLREQGVEVYLAGLKKQVEDVLVASGAMKVITPSNLFRTEREAIHSLVLPAGVAAQGH</sequence>
<dbReference type="InterPro" id="IPR002645">
    <property type="entry name" value="STAS_dom"/>
</dbReference>
<dbReference type="Pfam" id="PF01740">
    <property type="entry name" value="STAS"/>
    <property type="match status" value="1"/>
</dbReference>
<evidence type="ECO:0000256" key="3">
    <source>
        <dbReference type="ARBA" id="ARBA00022989"/>
    </source>
</evidence>
<evidence type="ECO:0000256" key="2">
    <source>
        <dbReference type="ARBA" id="ARBA00022692"/>
    </source>
</evidence>
<evidence type="ECO:0000313" key="7">
    <source>
        <dbReference type="EMBL" id="NYE81291.1"/>
    </source>
</evidence>
<feature type="transmembrane region" description="Helical" evidence="5">
    <location>
        <begin position="73"/>
        <end position="98"/>
    </location>
</feature>
<dbReference type="Proteomes" id="UP000542125">
    <property type="component" value="Unassembled WGS sequence"/>
</dbReference>
<dbReference type="InterPro" id="IPR036513">
    <property type="entry name" value="STAS_dom_sf"/>
</dbReference>
<feature type="transmembrane region" description="Helical" evidence="5">
    <location>
        <begin position="254"/>
        <end position="274"/>
    </location>
</feature>
<dbReference type="Pfam" id="PF00916">
    <property type="entry name" value="Sulfate_transp"/>
    <property type="match status" value="1"/>
</dbReference>
<reference evidence="7 8" key="1">
    <citation type="submission" date="2020-07" db="EMBL/GenBank/DDBJ databases">
        <title>Genomic Encyclopedia of Type Strains, Phase IV (KMG-V): Genome sequencing to study the core and pangenomes of soil and plant-associated prokaryotes.</title>
        <authorList>
            <person name="Whitman W."/>
        </authorList>
    </citation>
    <scope>NUCLEOTIDE SEQUENCE [LARGE SCALE GENOMIC DNA]</scope>
    <source>
        <strain evidence="7 8">SAS40</strain>
    </source>
</reference>
<evidence type="ECO:0000256" key="5">
    <source>
        <dbReference type="SAM" id="Phobius"/>
    </source>
</evidence>
<dbReference type="InterPro" id="IPR011547">
    <property type="entry name" value="SLC26A/SulP_dom"/>
</dbReference>
<evidence type="ECO:0000259" key="6">
    <source>
        <dbReference type="PROSITE" id="PS50801"/>
    </source>
</evidence>
<dbReference type="RefSeq" id="WP_179583196.1">
    <property type="nucleotide sequence ID" value="NZ_JACBYR010000001.1"/>
</dbReference>
<feature type="transmembrane region" description="Helical" evidence="5">
    <location>
        <begin position="355"/>
        <end position="378"/>
    </location>
</feature>
<dbReference type="Gene3D" id="3.30.750.24">
    <property type="entry name" value="STAS domain"/>
    <property type="match status" value="1"/>
</dbReference>
<comment type="caution">
    <text evidence="7">The sequence shown here is derived from an EMBL/GenBank/DDBJ whole genome shotgun (WGS) entry which is preliminary data.</text>
</comment>
<keyword evidence="3 5" id="KW-1133">Transmembrane helix</keyword>
<dbReference type="GO" id="GO:0016020">
    <property type="term" value="C:membrane"/>
    <property type="evidence" value="ECO:0007669"/>
    <property type="project" value="UniProtKB-SubCell"/>
</dbReference>
<organism evidence="7 8">
    <name type="scientific">Pigmentiphaga litoralis</name>
    <dbReference type="NCBI Taxonomy" id="516702"/>
    <lineage>
        <taxon>Bacteria</taxon>
        <taxon>Pseudomonadati</taxon>
        <taxon>Pseudomonadota</taxon>
        <taxon>Betaproteobacteria</taxon>
        <taxon>Burkholderiales</taxon>
        <taxon>Alcaligenaceae</taxon>
        <taxon>Pigmentiphaga</taxon>
    </lineage>
</organism>
<name>A0A7Y9IQX3_9BURK</name>
<dbReference type="SUPFAM" id="SSF52091">
    <property type="entry name" value="SpoIIaa-like"/>
    <property type="match status" value="1"/>
</dbReference>
<evidence type="ECO:0000256" key="4">
    <source>
        <dbReference type="ARBA" id="ARBA00023136"/>
    </source>
</evidence>
<dbReference type="InterPro" id="IPR001902">
    <property type="entry name" value="SLC26A/SulP_fam"/>
</dbReference>
<feature type="transmembrane region" description="Helical" evidence="5">
    <location>
        <begin position="131"/>
        <end position="155"/>
    </location>
</feature>
<gene>
    <name evidence="7" type="ORF">FHW18_000562</name>
</gene>
<comment type="subcellular location">
    <subcellularLocation>
        <location evidence="1">Membrane</location>
        <topology evidence="1">Multi-pass membrane protein</topology>
    </subcellularLocation>
</comment>
<dbReference type="PROSITE" id="PS50801">
    <property type="entry name" value="STAS"/>
    <property type="match status" value="1"/>
</dbReference>
<dbReference type="GO" id="GO:0055085">
    <property type="term" value="P:transmembrane transport"/>
    <property type="evidence" value="ECO:0007669"/>
    <property type="project" value="InterPro"/>
</dbReference>
<proteinExistence type="predicted"/>
<feature type="domain" description="STAS" evidence="6">
    <location>
        <begin position="449"/>
        <end position="555"/>
    </location>
</feature>
<evidence type="ECO:0000313" key="8">
    <source>
        <dbReference type="Proteomes" id="UP000542125"/>
    </source>
</evidence>
<dbReference type="CDD" id="cd07042">
    <property type="entry name" value="STAS_SulP_like_sulfate_transporter"/>
    <property type="match status" value="1"/>
</dbReference>
<feature type="transmembrane region" description="Helical" evidence="5">
    <location>
        <begin position="175"/>
        <end position="197"/>
    </location>
</feature>
<feature type="transmembrane region" description="Helical" evidence="5">
    <location>
        <begin position="204"/>
        <end position="225"/>
    </location>
</feature>
<dbReference type="PANTHER" id="PTHR11814">
    <property type="entry name" value="SULFATE TRANSPORTER"/>
    <property type="match status" value="1"/>
</dbReference>
<protein>
    <submittedName>
        <fullName evidence="7">SulP family sulfate permease</fullName>
    </submittedName>
</protein>
<dbReference type="AlphaFoldDB" id="A0A7Y9IQX3"/>
<feature type="transmembrane region" description="Helical" evidence="5">
    <location>
        <begin position="384"/>
        <end position="416"/>
    </location>
</feature>
<feature type="transmembrane region" description="Helical" evidence="5">
    <location>
        <begin position="326"/>
        <end position="348"/>
    </location>
</feature>
<dbReference type="EMBL" id="JACBYR010000001">
    <property type="protein sequence ID" value="NYE81291.1"/>
    <property type="molecule type" value="Genomic_DNA"/>
</dbReference>
<feature type="transmembrane region" description="Helical" evidence="5">
    <location>
        <begin position="104"/>
        <end position="124"/>
    </location>
</feature>